<evidence type="ECO:0000313" key="1">
    <source>
        <dbReference type="EMBL" id="OSX76061.1"/>
    </source>
</evidence>
<dbReference type="AlphaFoldDB" id="A0A1X6P5A1"/>
<sequence length="320" mass="29749">MAAAGSAAGFMVDAGGDAAASLSVGVHMRPSVSIKVESASATTASPVAESVAAAGTAAAGVAADSVTAAGGAAASSASDSVTAAGGASASSAADSVAATGRVAASPAVDADMPPFVGVKLELATAATANAASTVADSMAAACGSAATVTVDSLSAAAGAAVGRAAGSIAAAGGGAAAYLSVDVHMRPSVSSRVESGIKVESASAIAASSVANPMAPAGSAAAGIAADSAAAAGGVATSSGAASVASSGSAAPCTSVDVDMRPLVAVKVESGERAAAAPGGRDDGWYMTGNTGGTADDFARRRLFRELVASLSRQRSRQLR</sequence>
<gene>
    <name evidence="1" type="ORF">BU14_0208s0019</name>
</gene>
<proteinExistence type="predicted"/>
<dbReference type="EMBL" id="KV918881">
    <property type="protein sequence ID" value="OSX76061.1"/>
    <property type="molecule type" value="Genomic_DNA"/>
</dbReference>
<accession>A0A1X6P5A1</accession>
<organism evidence="1 2">
    <name type="scientific">Porphyra umbilicalis</name>
    <name type="common">Purple laver</name>
    <name type="synonym">Red alga</name>
    <dbReference type="NCBI Taxonomy" id="2786"/>
    <lineage>
        <taxon>Eukaryota</taxon>
        <taxon>Rhodophyta</taxon>
        <taxon>Bangiophyceae</taxon>
        <taxon>Bangiales</taxon>
        <taxon>Bangiaceae</taxon>
        <taxon>Porphyra</taxon>
    </lineage>
</organism>
<reference evidence="1 2" key="1">
    <citation type="submission" date="2017-03" db="EMBL/GenBank/DDBJ databases">
        <title>WGS assembly of Porphyra umbilicalis.</title>
        <authorList>
            <person name="Brawley S.H."/>
            <person name="Blouin N.A."/>
            <person name="Ficko-Blean E."/>
            <person name="Wheeler G.L."/>
            <person name="Lohr M."/>
            <person name="Goodson H.V."/>
            <person name="Jenkins J.W."/>
            <person name="Blaby-Haas C.E."/>
            <person name="Helliwell K.E."/>
            <person name="Chan C."/>
            <person name="Marriage T."/>
            <person name="Bhattacharya D."/>
            <person name="Klein A.S."/>
            <person name="Badis Y."/>
            <person name="Brodie J."/>
            <person name="Cao Y."/>
            <person name="Collen J."/>
            <person name="Dittami S.M."/>
            <person name="Gachon C.M."/>
            <person name="Green B.R."/>
            <person name="Karpowicz S."/>
            <person name="Kim J.W."/>
            <person name="Kudahl U."/>
            <person name="Lin S."/>
            <person name="Michel G."/>
            <person name="Mittag M."/>
            <person name="Olson B.J."/>
            <person name="Pangilinan J."/>
            <person name="Peng Y."/>
            <person name="Qiu H."/>
            <person name="Shu S."/>
            <person name="Singer J.T."/>
            <person name="Smith A.G."/>
            <person name="Sprecher B.N."/>
            <person name="Wagner V."/>
            <person name="Wang W."/>
            <person name="Wang Z.-Y."/>
            <person name="Yan J."/>
            <person name="Yarish C."/>
            <person name="Zoeuner-Riek S."/>
            <person name="Zhuang Y."/>
            <person name="Zou Y."/>
            <person name="Lindquist E.A."/>
            <person name="Grimwood J."/>
            <person name="Barry K."/>
            <person name="Rokhsar D.S."/>
            <person name="Schmutz J."/>
            <person name="Stiller J.W."/>
            <person name="Grossman A.R."/>
            <person name="Prochnik S.E."/>
        </authorList>
    </citation>
    <scope>NUCLEOTIDE SEQUENCE [LARGE SCALE GENOMIC DNA]</scope>
    <source>
        <strain evidence="1">4086291</strain>
    </source>
</reference>
<protein>
    <submittedName>
        <fullName evidence="1">Uncharacterized protein</fullName>
    </submittedName>
</protein>
<dbReference type="Proteomes" id="UP000218209">
    <property type="component" value="Unassembled WGS sequence"/>
</dbReference>
<evidence type="ECO:0000313" key="2">
    <source>
        <dbReference type="Proteomes" id="UP000218209"/>
    </source>
</evidence>
<keyword evidence="2" id="KW-1185">Reference proteome</keyword>
<name>A0A1X6P5A1_PORUM</name>